<dbReference type="SUPFAM" id="SSF54556">
    <property type="entry name" value="Chitinase insertion domain"/>
    <property type="match status" value="1"/>
</dbReference>
<protein>
    <recommendedName>
        <fullName evidence="6">GH18 domain-containing protein</fullName>
    </recommendedName>
</protein>
<dbReference type="GO" id="GO:0008061">
    <property type="term" value="F:chitin binding"/>
    <property type="evidence" value="ECO:0007669"/>
    <property type="project" value="InterPro"/>
</dbReference>
<sequence>MSNFTASLHAQNPPAKAFLSIGGGLSSPYTFSNMTNTTQTRSTFTTSTIQTARKYGFDGLDPDWEFPNNEQDMSNLALLFKQWRKAIEIESISYNKPKLILSAAVYFAPDFFLIRCSKNLPCKISTSYGVDSWAFHGVPPEKLVIGLPLYGRTWKLKNPKRNGIGAPAVGVGPGNNGIMMYKDIVDHNLANGAAVVYDDSIAMYSYARSDWIGYDGPTSITKKIEYANYEGLGGYFFWALGISIASSAWDARN</sequence>
<keyword evidence="3" id="KW-0378">Hydrolase</keyword>
<dbReference type="EMBL" id="JAUESC010000003">
    <property type="protein sequence ID" value="KAK0599520.1"/>
    <property type="molecule type" value="Genomic_DNA"/>
</dbReference>
<evidence type="ECO:0000256" key="4">
    <source>
        <dbReference type="ARBA" id="ARBA00023180"/>
    </source>
</evidence>
<reference evidence="7" key="1">
    <citation type="journal article" date="2022" name="Plant J.">
        <title>Strategies of tolerance reflected in two North American maple genomes.</title>
        <authorList>
            <person name="McEvoy S.L."/>
            <person name="Sezen U.U."/>
            <person name="Trouern-Trend A."/>
            <person name="McMahon S.M."/>
            <person name="Schaberg P.G."/>
            <person name="Yang J."/>
            <person name="Wegrzyn J.L."/>
            <person name="Swenson N.G."/>
        </authorList>
    </citation>
    <scope>NUCLEOTIDE SEQUENCE</scope>
    <source>
        <strain evidence="7">NS2018</strain>
    </source>
</reference>
<dbReference type="Gene3D" id="3.10.50.10">
    <property type="match status" value="1"/>
</dbReference>
<dbReference type="PANTHER" id="PTHR11177">
    <property type="entry name" value="CHITINASE"/>
    <property type="match status" value="1"/>
</dbReference>
<dbReference type="InterPro" id="IPR050314">
    <property type="entry name" value="Glycosyl_Hydrlase_18"/>
</dbReference>
<dbReference type="GO" id="GO:0004568">
    <property type="term" value="F:chitinase activity"/>
    <property type="evidence" value="ECO:0007669"/>
    <property type="project" value="TreeGrafter"/>
</dbReference>
<dbReference type="Gene3D" id="3.20.20.80">
    <property type="entry name" value="Glycosidases"/>
    <property type="match status" value="2"/>
</dbReference>
<dbReference type="Proteomes" id="UP001168877">
    <property type="component" value="Unassembled WGS sequence"/>
</dbReference>
<evidence type="ECO:0000256" key="5">
    <source>
        <dbReference type="ARBA" id="ARBA00023295"/>
    </source>
</evidence>
<evidence type="ECO:0000313" key="7">
    <source>
        <dbReference type="EMBL" id="KAK0599520.1"/>
    </source>
</evidence>
<dbReference type="InterPro" id="IPR001223">
    <property type="entry name" value="Glyco_hydro18_cat"/>
</dbReference>
<keyword evidence="4" id="KW-0325">Glycoprotein</keyword>
<dbReference type="FunFam" id="3.10.50.10:FF:000003">
    <property type="entry name" value="Class V chitinase CHIT5b"/>
    <property type="match status" value="1"/>
</dbReference>
<dbReference type="PROSITE" id="PS51910">
    <property type="entry name" value="GH18_2"/>
    <property type="match status" value="1"/>
</dbReference>
<keyword evidence="5" id="KW-0326">Glycosidase</keyword>
<dbReference type="PANTHER" id="PTHR11177:SF368">
    <property type="entry name" value="GH18 DOMAIN-CONTAINING PROTEIN"/>
    <property type="match status" value="1"/>
</dbReference>
<dbReference type="GO" id="GO:0005975">
    <property type="term" value="P:carbohydrate metabolic process"/>
    <property type="evidence" value="ECO:0007669"/>
    <property type="project" value="InterPro"/>
</dbReference>
<dbReference type="AlphaFoldDB" id="A0AA39T2P0"/>
<evidence type="ECO:0000256" key="2">
    <source>
        <dbReference type="ARBA" id="ARBA00022729"/>
    </source>
</evidence>
<dbReference type="SMART" id="SM00636">
    <property type="entry name" value="Glyco_18"/>
    <property type="match status" value="1"/>
</dbReference>
<dbReference type="InterPro" id="IPR017853">
    <property type="entry name" value="GH"/>
</dbReference>
<dbReference type="GO" id="GO:0005576">
    <property type="term" value="C:extracellular region"/>
    <property type="evidence" value="ECO:0007669"/>
    <property type="project" value="TreeGrafter"/>
</dbReference>
<dbReference type="GO" id="GO:0006032">
    <property type="term" value="P:chitin catabolic process"/>
    <property type="evidence" value="ECO:0007669"/>
    <property type="project" value="TreeGrafter"/>
</dbReference>
<dbReference type="Pfam" id="PF00704">
    <property type="entry name" value="Glyco_hydro_18"/>
    <property type="match status" value="2"/>
</dbReference>
<evidence type="ECO:0000313" key="8">
    <source>
        <dbReference type="Proteomes" id="UP001168877"/>
    </source>
</evidence>
<dbReference type="InterPro" id="IPR011583">
    <property type="entry name" value="Chitinase_II/V-like_cat"/>
</dbReference>
<reference evidence="7" key="2">
    <citation type="submission" date="2023-06" db="EMBL/GenBank/DDBJ databases">
        <authorList>
            <person name="Swenson N.G."/>
            <person name="Wegrzyn J.L."/>
            <person name="Mcevoy S.L."/>
        </authorList>
    </citation>
    <scope>NUCLEOTIDE SEQUENCE</scope>
    <source>
        <strain evidence="7">NS2018</strain>
        <tissue evidence="7">Leaf</tissue>
    </source>
</reference>
<comment type="caution">
    <text evidence="7">The sequence shown here is derived from an EMBL/GenBank/DDBJ whole genome shotgun (WGS) entry which is preliminary data.</text>
</comment>
<keyword evidence="8" id="KW-1185">Reference proteome</keyword>
<proteinExistence type="inferred from homology"/>
<accession>A0AA39T2P0</accession>
<dbReference type="SUPFAM" id="SSF51445">
    <property type="entry name" value="(Trans)glycosidases"/>
    <property type="match status" value="1"/>
</dbReference>
<feature type="domain" description="GH18" evidence="6">
    <location>
        <begin position="1"/>
        <end position="253"/>
    </location>
</feature>
<evidence type="ECO:0000259" key="6">
    <source>
        <dbReference type="PROSITE" id="PS51910"/>
    </source>
</evidence>
<keyword evidence="2" id="KW-0732">Signal</keyword>
<name>A0AA39T2P0_ACESA</name>
<organism evidence="7 8">
    <name type="scientific">Acer saccharum</name>
    <name type="common">Sugar maple</name>
    <dbReference type="NCBI Taxonomy" id="4024"/>
    <lineage>
        <taxon>Eukaryota</taxon>
        <taxon>Viridiplantae</taxon>
        <taxon>Streptophyta</taxon>
        <taxon>Embryophyta</taxon>
        <taxon>Tracheophyta</taxon>
        <taxon>Spermatophyta</taxon>
        <taxon>Magnoliopsida</taxon>
        <taxon>eudicotyledons</taxon>
        <taxon>Gunneridae</taxon>
        <taxon>Pentapetalae</taxon>
        <taxon>rosids</taxon>
        <taxon>malvids</taxon>
        <taxon>Sapindales</taxon>
        <taxon>Sapindaceae</taxon>
        <taxon>Hippocastanoideae</taxon>
        <taxon>Acereae</taxon>
        <taxon>Acer</taxon>
    </lineage>
</organism>
<comment type="similarity">
    <text evidence="1">Belongs to the glycosyl hydrolase 18 family. Chitinase class V subfamily.</text>
</comment>
<evidence type="ECO:0000256" key="1">
    <source>
        <dbReference type="ARBA" id="ARBA00008682"/>
    </source>
</evidence>
<evidence type="ECO:0000256" key="3">
    <source>
        <dbReference type="ARBA" id="ARBA00022801"/>
    </source>
</evidence>
<dbReference type="InterPro" id="IPR029070">
    <property type="entry name" value="Chitinase_insertion_sf"/>
</dbReference>
<gene>
    <name evidence="7" type="ORF">LWI29_006020</name>
</gene>